<dbReference type="EMBL" id="CACRUX010000012">
    <property type="protein sequence ID" value="VYT71737.1"/>
    <property type="molecule type" value="Genomic_DNA"/>
</dbReference>
<organism evidence="1">
    <name type="scientific">Veillonella ratti</name>
    <dbReference type="NCBI Taxonomy" id="103892"/>
    <lineage>
        <taxon>Bacteria</taxon>
        <taxon>Bacillati</taxon>
        <taxon>Bacillota</taxon>
        <taxon>Negativicutes</taxon>
        <taxon>Veillonellales</taxon>
        <taxon>Veillonellaceae</taxon>
        <taxon>Veillonella</taxon>
    </lineage>
</organism>
<dbReference type="AlphaFoldDB" id="A0A6N2Z0U0"/>
<evidence type="ECO:0000313" key="1">
    <source>
        <dbReference type="EMBL" id="VYT71737.1"/>
    </source>
</evidence>
<accession>A0A6N2Z0U0</accession>
<gene>
    <name evidence="1" type="ORF">VRLFYP33_00356</name>
</gene>
<proteinExistence type="predicted"/>
<name>A0A6N2Z0U0_9FIRM</name>
<dbReference type="RefSeq" id="WP_021841115.1">
    <property type="nucleotide sequence ID" value="NZ_CACRUX010000012.1"/>
</dbReference>
<reference evidence="1" key="1">
    <citation type="submission" date="2019-11" db="EMBL/GenBank/DDBJ databases">
        <authorList>
            <person name="Feng L."/>
        </authorList>
    </citation>
    <scope>NUCLEOTIDE SEQUENCE</scope>
    <source>
        <strain evidence="1">VrattiLFYP33</strain>
    </source>
</reference>
<sequence>MIQENLIEMISSYFKLDEEKFKNVVNNIDGMNINSVDDIKNLNSDQLQTLFASLKDAYGELNANESVKAGLNAIAGKFFK</sequence>
<protein>
    <submittedName>
        <fullName evidence="1">Uncharacterized protein</fullName>
    </submittedName>
</protein>